<accession>A0A2A5WGS5</accession>
<sequence length="163" mass="18476">MQYVSKNAQFSLCKRYRYSLERSWNGGEGRVLFIGLNPSTADHKKDDPTIRRCVGFAKSWGFNGMEIVNLFAYRATYQIDLLSADDPVGQLNDLSIHEAQQRSDRTIACWGSTGSLMQRSLEVAKSLDGLQCLQLNKDKQPAHPLYLRANLLPFPYEVADSRN</sequence>
<name>A0A2A5WGS5_9GAMM</name>
<evidence type="ECO:0000313" key="2">
    <source>
        <dbReference type="Proteomes" id="UP000219329"/>
    </source>
</evidence>
<gene>
    <name evidence="1" type="ORF">CNF02_01070</name>
</gene>
<reference evidence="1 2" key="1">
    <citation type="submission" date="2017-08" db="EMBL/GenBank/DDBJ databases">
        <title>Fine stratification of microbial communities through a metagenomic profile of the photic zone.</title>
        <authorList>
            <person name="Haro-Moreno J.M."/>
            <person name="Lopez-Perez M."/>
            <person name="De La Torre J."/>
            <person name="Picazo A."/>
            <person name="Camacho A."/>
            <person name="Rodriguez-Valera F."/>
        </authorList>
    </citation>
    <scope>NUCLEOTIDE SEQUENCE [LARGE SCALE GENOMIC DNA]</scope>
    <source>
        <strain evidence="1">MED-G28</strain>
    </source>
</reference>
<dbReference type="EMBL" id="NTJZ01000001">
    <property type="protein sequence ID" value="PDH35336.1"/>
    <property type="molecule type" value="Genomic_DNA"/>
</dbReference>
<comment type="caution">
    <text evidence="1">The sequence shown here is derived from an EMBL/GenBank/DDBJ whole genome shotgun (WGS) entry which is preliminary data.</text>
</comment>
<dbReference type="Proteomes" id="UP000219329">
    <property type="component" value="Unassembled WGS sequence"/>
</dbReference>
<evidence type="ECO:0008006" key="3">
    <source>
        <dbReference type="Google" id="ProtNLM"/>
    </source>
</evidence>
<dbReference type="AlphaFoldDB" id="A0A2A5WGS5"/>
<dbReference type="Pfam" id="PF07799">
    <property type="entry name" value="DUF1643"/>
    <property type="match status" value="1"/>
</dbReference>
<evidence type="ECO:0000313" key="1">
    <source>
        <dbReference type="EMBL" id="PDH35336.1"/>
    </source>
</evidence>
<organism evidence="1 2">
    <name type="scientific">OM182 bacterium MED-G28</name>
    <dbReference type="NCBI Taxonomy" id="1986256"/>
    <lineage>
        <taxon>Bacteria</taxon>
        <taxon>Pseudomonadati</taxon>
        <taxon>Pseudomonadota</taxon>
        <taxon>Gammaproteobacteria</taxon>
        <taxon>OMG group</taxon>
        <taxon>OM182 clade</taxon>
    </lineage>
</organism>
<protein>
    <recommendedName>
        <fullName evidence="3">DUF1643 domain-containing protein</fullName>
    </recommendedName>
</protein>
<proteinExistence type="predicted"/>
<dbReference type="InterPro" id="IPR012441">
    <property type="entry name" value="DUF1643"/>
</dbReference>